<evidence type="ECO:0000313" key="2">
    <source>
        <dbReference type="Proteomes" id="UP000799777"/>
    </source>
</evidence>
<keyword evidence="2" id="KW-1185">Reference proteome</keyword>
<organism evidence="1 2">
    <name type="scientific">Setomelanomma holmii</name>
    <dbReference type="NCBI Taxonomy" id="210430"/>
    <lineage>
        <taxon>Eukaryota</taxon>
        <taxon>Fungi</taxon>
        <taxon>Dikarya</taxon>
        <taxon>Ascomycota</taxon>
        <taxon>Pezizomycotina</taxon>
        <taxon>Dothideomycetes</taxon>
        <taxon>Pleosporomycetidae</taxon>
        <taxon>Pleosporales</taxon>
        <taxon>Pleosporineae</taxon>
        <taxon>Phaeosphaeriaceae</taxon>
        <taxon>Setomelanomma</taxon>
    </lineage>
</organism>
<dbReference type="EMBL" id="ML978188">
    <property type="protein sequence ID" value="KAF2030674.1"/>
    <property type="molecule type" value="Genomic_DNA"/>
</dbReference>
<dbReference type="Proteomes" id="UP000799777">
    <property type="component" value="Unassembled WGS sequence"/>
</dbReference>
<protein>
    <submittedName>
        <fullName evidence="1">Uncharacterized protein</fullName>
    </submittedName>
</protein>
<reference evidence="1" key="1">
    <citation type="journal article" date="2020" name="Stud. Mycol.">
        <title>101 Dothideomycetes genomes: a test case for predicting lifestyles and emergence of pathogens.</title>
        <authorList>
            <person name="Haridas S."/>
            <person name="Albert R."/>
            <person name="Binder M."/>
            <person name="Bloem J."/>
            <person name="Labutti K."/>
            <person name="Salamov A."/>
            <person name="Andreopoulos B."/>
            <person name="Baker S."/>
            <person name="Barry K."/>
            <person name="Bills G."/>
            <person name="Bluhm B."/>
            <person name="Cannon C."/>
            <person name="Castanera R."/>
            <person name="Culley D."/>
            <person name="Daum C."/>
            <person name="Ezra D."/>
            <person name="Gonzalez J."/>
            <person name="Henrissat B."/>
            <person name="Kuo A."/>
            <person name="Liang C."/>
            <person name="Lipzen A."/>
            <person name="Lutzoni F."/>
            <person name="Magnuson J."/>
            <person name="Mondo S."/>
            <person name="Nolan M."/>
            <person name="Ohm R."/>
            <person name="Pangilinan J."/>
            <person name="Park H.-J."/>
            <person name="Ramirez L."/>
            <person name="Alfaro M."/>
            <person name="Sun H."/>
            <person name="Tritt A."/>
            <person name="Yoshinaga Y."/>
            <person name="Zwiers L.-H."/>
            <person name="Turgeon B."/>
            <person name="Goodwin S."/>
            <person name="Spatafora J."/>
            <person name="Crous P."/>
            <person name="Grigoriev I."/>
        </authorList>
    </citation>
    <scope>NUCLEOTIDE SEQUENCE</scope>
    <source>
        <strain evidence="1">CBS 110217</strain>
    </source>
</reference>
<dbReference type="AlphaFoldDB" id="A0A9P4LPB6"/>
<gene>
    <name evidence="1" type="ORF">EK21DRAFT_88786</name>
</gene>
<proteinExistence type="predicted"/>
<accession>A0A9P4LPB6</accession>
<sequence length="176" mass="20390">MLIVLPGPAPTSQLRPSVLKHVFVASKTYDERDFHNWGYPISSICHDQSDFSSLIYPLLSIPELKDIVKKALYSKITTSVALVSDVRRALLPPPEVRRHVQIQGHGNGTIYDNFEMHLLDKLMICGSKDYIVERYERYERYCYRIDRTKTYVEKWPVSGKGDQVQYKKKAVSIQVR</sequence>
<evidence type="ECO:0000313" key="1">
    <source>
        <dbReference type="EMBL" id="KAF2030674.1"/>
    </source>
</evidence>
<comment type="caution">
    <text evidence="1">The sequence shown here is derived from an EMBL/GenBank/DDBJ whole genome shotgun (WGS) entry which is preliminary data.</text>
</comment>
<name>A0A9P4LPB6_9PLEO</name>